<dbReference type="PANTHER" id="PTHR43000">
    <property type="entry name" value="DTDP-D-GLUCOSE 4,6-DEHYDRATASE-RELATED"/>
    <property type="match status" value="1"/>
</dbReference>
<reference evidence="3 4" key="1">
    <citation type="submission" date="2012-06" db="EMBL/GenBank/DDBJ databases">
        <title>The complete chromosome of genome of Turneriella parva DSM 21527.</title>
        <authorList>
            <consortium name="US DOE Joint Genome Institute (JGI-PGF)"/>
            <person name="Lucas S."/>
            <person name="Han J."/>
            <person name="Lapidus A."/>
            <person name="Bruce D."/>
            <person name="Goodwin L."/>
            <person name="Pitluck S."/>
            <person name="Peters L."/>
            <person name="Kyrpides N."/>
            <person name="Mavromatis K."/>
            <person name="Ivanova N."/>
            <person name="Mikhailova N."/>
            <person name="Chertkov O."/>
            <person name="Detter J.C."/>
            <person name="Tapia R."/>
            <person name="Han C."/>
            <person name="Land M."/>
            <person name="Hauser L."/>
            <person name="Markowitz V."/>
            <person name="Cheng J.-F."/>
            <person name="Hugenholtz P."/>
            <person name="Woyke T."/>
            <person name="Wu D."/>
            <person name="Gronow S."/>
            <person name="Wellnitz S."/>
            <person name="Brambilla E."/>
            <person name="Klenk H.-P."/>
            <person name="Eisen J.A."/>
        </authorList>
    </citation>
    <scope>NUCLEOTIDE SEQUENCE [LARGE SCALE GENOMIC DNA]</scope>
    <source>
        <strain evidence="4">ATCC BAA-1111 / DSM 21527 / NCTC 11395 / H</strain>
    </source>
</reference>
<dbReference type="SUPFAM" id="SSF51735">
    <property type="entry name" value="NAD(P)-binding Rossmann-fold domains"/>
    <property type="match status" value="1"/>
</dbReference>
<evidence type="ECO:0000313" key="4">
    <source>
        <dbReference type="Proteomes" id="UP000006048"/>
    </source>
</evidence>
<dbReference type="AlphaFoldDB" id="I4B103"/>
<dbReference type="Pfam" id="PF01370">
    <property type="entry name" value="Epimerase"/>
    <property type="match status" value="1"/>
</dbReference>
<keyword evidence="4" id="KW-1185">Reference proteome</keyword>
<organism evidence="3 4">
    <name type="scientific">Turneriella parva (strain ATCC BAA-1111 / DSM 21527 / NCTC 11395 / H)</name>
    <name type="common">Leptospira parva</name>
    <dbReference type="NCBI Taxonomy" id="869212"/>
    <lineage>
        <taxon>Bacteria</taxon>
        <taxon>Pseudomonadati</taxon>
        <taxon>Spirochaetota</taxon>
        <taxon>Spirochaetia</taxon>
        <taxon>Leptospirales</taxon>
        <taxon>Leptospiraceae</taxon>
        <taxon>Turneriella</taxon>
    </lineage>
</organism>
<dbReference type="RefSeq" id="WP_014801480.1">
    <property type="nucleotide sequence ID" value="NC_018020.1"/>
</dbReference>
<name>I4B103_TURPD</name>
<dbReference type="KEGG" id="tpx:Turpa_0300"/>
<dbReference type="HOGENOM" id="CLU_007383_1_7_12"/>
<dbReference type="OrthoDB" id="9779902at2"/>
<evidence type="ECO:0000313" key="3">
    <source>
        <dbReference type="EMBL" id="AFM10960.1"/>
    </source>
</evidence>
<comment type="similarity">
    <text evidence="1">Belongs to the NAD(P)-dependent epimerase/dehydratase family.</text>
</comment>
<gene>
    <name evidence="3" type="ordered locus">Turpa_0300</name>
</gene>
<evidence type="ECO:0000256" key="1">
    <source>
        <dbReference type="ARBA" id="ARBA00007637"/>
    </source>
</evidence>
<dbReference type="Gene3D" id="3.40.50.720">
    <property type="entry name" value="NAD(P)-binding Rossmann-like Domain"/>
    <property type="match status" value="1"/>
</dbReference>
<evidence type="ECO:0000259" key="2">
    <source>
        <dbReference type="Pfam" id="PF01370"/>
    </source>
</evidence>
<dbReference type="InterPro" id="IPR001509">
    <property type="entry name" value="Epimerase_deHydtase"/>
</dbReference>
<sequence>MAFKYSNVLITGGAGFAGSHLALLLKERYPQLKITALDNLKRRGSELNLPRLKAAGIEFLHGDIRSRDDLLAVREVDLILECSAEPSVLAGLDGSPDYLIQTNLMGTINCLELARVRRADFLFLSTSRVYPIETINSLAFTEAATRFELADAQKVPGASARGFTEEFPLAGVRSLYGATKLASELLIEEYRSAFGLKTIINRCGVLTGPWQMGKVDQGVIVHWIASHVFGKSLKYFGYGGTGKQVRDILHVRDLFNLVDRQLQQFEQLNGSLFNVGGGREISVSLAELTTLCQQATGQKITVGPVLEDRVADIRIYLTDNSKVTAATGWKPEISPAQIVNEIARWIIDNKAILSGIL</sequence>
<proteinExistence type="inferred from homology"/>
<dbReference type="InterPro" id="IPR036291">
    <property type="entry name" value="NAD(P)-bd_dom_sf"/>
</dbReference>
<protein>
    <submittedName>
        <fullName evidence="3">NAD-dependent epimerase/dehydratase</fullName>
    </submittedName>
</protein>
<dbReference type="STRING" id="869212.Turpa_0300"/>
<dbReference type="EMBL" id="CP002959">
    <property type="protein sequence ID" value="AFM10960.1"/>
    <property type="molecule type" value="Genomic_DNA"/>
</dbReference>
<dbReference type="Proteomes" id="UP000006048">
    <property type="component" value="Chromosome"/>
</dbReference>
<feature type="domain" description="NAD-dependent epimerase/dehydratase" evidence="2">
    <location>
        <begin position="8"/>
        <end position="276"/>
    </location>
</feature>
<accession>I4B103</accession>